<dbReference type="InterPro" id="IPR046345">
    <property type="entry name" value="TraB_PrgY-like"/>
</dbReference>
<reference evidence="2" key="1">
    <citation type="submission" date="2021-02" db="EMBL/GenBank/DDBJ databases">
        <title>First Annotated Genome of the Yellow-green Alga Tribonema minus.</title>
        <authorList>
            <person name="Mahan K.M."/>
        </authorList>
    </citation>
    <scope>NUCLEOTIDE SEQUENCE</scope>
    <source>
        <strain evidence="2">UTEX B ZZ1240</strain>
    </source>
</reference>
<proteinExistence type="predicted"/>
<protein>
    <submittedName>
        <fullName evidence="2">Uncharacterized protein</fullName>
    </submittedName>
</protein>
<evidence type="ECO:0000256" key="1">
    <source>
        <dbReference type="SAM" id="MobiDB-lite"/>
    </source>
</evidence>
<accession>A0A836CHI7</accession>
<feature type="compositionally biased region" description="Low complexity" evidence="1">
    <location>
        <begin position="84"/>
        <end position="93"/>
    </location>
</feature>
<dbReference type="Proteomes" id="UP000664859">
    <property type="component" value="Unassembled WGS sequence"/>
</dbReference>
<evidence type="ECO:0000313" key="3">
    <source>
        <dbReference type="Proteomes" id="UP000664859"/>
    </source>
</evidence>
<name>A0A836CHI7_9STRA</name>
<comment type="caution">
    <text evidence="2">The sequence shown here is derived from an EMBL/GenBank/DDBJ whole genome shotgun (WGS) entry which is preliminary data.</text>
</comment>
<dbReference type="PANTHER" id="PTHR21530:SF7">
    <property type="entry name" value="TRAB DOMAIN-CONTAINING PROTEIN"/>
    <property type="match status" value="1"/>
</dbReference>
<feature type="region of interest" description="Disordered" evidence="1">
    <location>
        <begin position="58"/>
        <end position="95"/>
    </location>
</feature>
<evidence type="ECO:0000313" key="2">
    <source>
        <dbReference type="EMBL" id="KAG5186790.1"/>
    </source>
</evidence>
<sequence length="225" mass="23763">MLCSLCDDAVSHLTVNGRNVYIVGTAHISEKSASLVKGVIRYVRPEVVMIELDRSRLPMLTKEGPPGPAGSPTSTSMASPPEPQQQQQPPQKQDAPGILNRIMSKILPNGFGSQGGPSFVTALTAAGAGRVISGLYKYLNGIGFESGGEFVAAVETAREVGARVLLGDRPVNVTLNHLADAIRATGVRKLLTVQLMPEDVDAGLLDGMDSPSSKESIEAMMVRLT</sequence>
<dbReference type="EMBL" id="JAFCMP010000102">
    <property type="protein sequence ID" value="KAG5186790.1"/>
    <property type="molecule type" value="Genomic_DNA"/>
</dbReference>
<organism evidence="2 3">
    <name type="scientific">Tribonema minus</name>
    <dbReference type="NCBI Taxonomy" id="303371"/>
    <lineage>
        <taxon>Eukaryota</taxon>
        <taxon>Sar</taxon>
        <taxon>Stramenopiles</taxon>
        <taxon>Ochrophyta</taxon>
        <taxon>PX clade</taxon>
        <taxon>Xanthophyceae</taxon>
        <taxon>Tribonematales</taxon>
        <taxon>Tribonemataceae</taxon>
        <taxon>Tribonema</taxon>
    </lineage>
</organism>
<keyword evidence="3" id="KW-1185">Reference proteome</keyword>
<gene>
    <name evidence="2" type="ORF">JKP88DRAFT_179324</name>
</gene>
<dbReference type="AlphaFoldDB" id="A0A836CHI7"/>
<dbReference type="PANTHER" id="PTHR21530">
    <property type="entry name" value="PHEROMONE SHUTDOWN PROTEIN"/>
    <property type="match status" value="1"/>
</dbReference>
<dbReference type="OrthoDB" id="48306at2759"/>
<dbReference type="CDD" id="cd14726">
    <property type="entry name" value="TraB_PrgY-like"/>
    <property type="match status" value="1"/>
</dbReference>